<dbReference type="InterPro" id="IPR007214">
    <property type="entry name" value="YbaK/aa-tRNA-synth-assoc-dom"/>
</dbReference>
<dbReference type="Gene3D" id="3.90.960.10">
    <property type="entry name" value="YbaK/aminoacyl-tRNA synthetase-associated domain"/>
    <property type="match status" value="1"/>
</dbReference>
<feature type="domain" description="YbaK/aminoacyl-tRNA synthetase-associated" evidence="1">
    <location>
        <begin position="26"/>
        <end position="141"/>
    </location>
</feature>
<dbReference type="GO" id="GO:0002161">
    <property type="term" value="F:aminoacyl-tRNA deacylase activity"/>
    <property type="evidence" value="ECO:0007669"/>
    <property type="project" value="InterPro"/>
</dbReference>
<evidence type="ECO:0000313" key="3">
    <source>
        <dbReference type="Proteomes" id="UP000683139"/>
    </source>
</evidence>
<dbReference type="CDD" id="cd04333">
    <property type="entry name" value="ProX_deacylase"/>
    <property type="match status" value="1"/>
</dbReference>
<evidence type="ECO:0000313" key="2">
    <source>
        <dbReference type="EMBL" id="GIP15473.1"/>
    </source>
</evidence>
<dbReference type="Proteomes" id="UP000683139">
    <property type="component" value="Unassembled WGS sequence"/>
</dbReference>
<comment type="caution">
    <text evidence="2">The sequence shown here is derived from an EMBL/GenBank/DDBJ whole genome shotgun (WGS) entry which is preliminary data.</text>
</comment>
<evidence type="ECO:0000259" key="1">
    <source>
        <dbReference type="Pfam" id="PF04073"/>
    </source>
</evidence>
<dbReference type="GO" id="GO:0016874">
    <property type="term" value="F:ligase activity"/>
    <property type="evidence" value="ECO:0007669"/>
    <property type="project" value="UniProtKB-KW"/>
</dbReference>
<proteinExistence type="predicted"/>
<dbReference type="EMBL" id="BOSE01000001">
    <property type="protein sequence ID" value="GIP15473.1"/>
    <property type="molecule type" value="Genomic_DNA"/>
</dbReference>
<dbReference type="InterPro" id="IPR036754">
    <property type="entry name" value="YbaK/aa-tRNA-synt-asso_dom_sf"/>
</dbReference>
<keyword evidence="2" id="KW-0436">Ligase</keyword>
<gene>
    <name evidence="2" type="ORF">J40TS1_11150</name>
</gene>
<dbReference type="PANTHER" id="PTHR30411:SF1">
    <property type="entry name" value="CYTOPLASMIC PROTEIN"/>
    <property type="match status" value="1"/>
</dbReference>
<name>A0A920CXM6_9BACL</name>
<reference evidence="2" key="1">
    <citation type="submission" date="2021-03" db="EMBL/GenBank/DDBJ databases">
        <title>Antimicrobial resistance genes in bacteria isolated from Japanese honey, and their potential for conferring macrolide and lincosamide resistance in the American foulbrood pathogen Paenibacillus larvae.</title>
        <authorList>
            <person name="Okamoto M."/>
            <person name="Kumagai M."/>
            <person name="Kanamori H."/>
            <person name="Takamatsu D."/>
        </authorList>
    </citation>
    <scope>NUCLEOTIDE SEQUENCE</scope>
    <source>
        <strain evidence="2">J40TS1</strain>
    </source>
</reference>
<organism evidence="2 3">
    <name type="scientific">Paenibacillus montaniterrae</name>
    <dbReference type="NCBI Taxonomy" id="429341"/>
    <lineage>
        <taxon>Bacteria</taxon>
        <taxon>Bacillati</taxon>
        <taxon>Bacillota</taxon>
        <taxon>Bacilli</taxon>
        <taxon>Bacillales</taxon>
        <taxon>Paenibacillaceae</taxon>
        <taxon>Paenibacillus</taxon>
    </lineage>
</organism>
<dbReference type="PANTHER" id="PTHR30411">
    <property type="entry name" value="CYTOPLASMIC PROTEIN"/>
    <property type="match status" value="1"/>
</dbReference>
<dbReference type="SUPFAM" id="SSF55826">
    <property type="entry name" value="YbaK/ProRS associated domain"/>
    <property type="match status" value="1"/>
</dbReference>
<dbReference type="RefSeq" id="WP_213513673.1">
    <property type="nucleotide sequence ID" value="NZ_BOSE01000001.1"/>
</dbReference>
<protein>
    <submittedName>
        <fullName evidence="2">Proline--tRNA ligase</fullName>
    </submittedName>
</protein>
<dbReference type="Pfam" id="PF04073">
    <property type="entry name" value="tRNA_edit"/>
    <property type="match status" value="1"/>
</dbReference>
<keyword evidence="3" id="KW-1185">Reference proteome</keyword>
<dbReference type="AlphaFoldDB" id="A0A920CXM6"/>
<sequence>MALEKVVRYFEQFDLAHRVIELEQSSATVEQAAMAIGCAPEVIAKTMSFLLKEQPILIVTAGDVKIDNKKFKEHFHEKAKMIPYDQVEAYIGHAPGGVCPFGTNENVTVYLDLSLQRFDTVYPAGGSANSAVKLSLNELETYSASAGWVDVCKSIVNE</sequence>
<accession>A0A920CXM6</accession>